<gene>
    <name evidence="3" type="ORF">TRAPUB_264</name>
</gene>
<reference evidence="3 4" key="1">
    <citation type="submission" date="2016-10" db="EMBL/GenBank/DDBJ databases">
        <title>Genome sequence of the basidiomycete white-rot fungus Trametes pubescens.</title>
        <authorList>
            <person name="Makela M.R."/>
            <person name="Granchi Z."/>
            <person name="Peng M."/>
            <person name="De Vries R.P."/>
            <person name="Grigoriev I."/>
            <person name="Riley R."/>
            <person name="Hilden K."/>
        </authorList>
    </citation>
    <scope>NUCLEOTIDE SEQUENCE [LARGE SCALE GENOMIC DNA]</scope>
    <source>
        <strain evidence="3 4">FBCC735</strain>
    </source>
</reference>
<dbReference type="STRING" id="154538.A0A1M2VMM1"/>
<feature type="compositionally biased region" description="Basic and acidic residues" evidence="1">
    <location>
        <begin position="241"/>
        <end position="254"/>
    </location>
</feature>
<protein>
    <recommendedName>
        <fullName evidence="2">DUF7918 domain-containing protein</fullName>
    </recommendedName>
</protein>
<evidence type="ECO:0000259" key="2">
    <source>
        <dbReference type="Pfam" id="PF25534"/>
    </source>
</evidence>
<dbReference type="OMA" id="PLYPHEG"/>
<dbReference type="Proteomes" id="UP000184267">
    <property type="component" value="Unassembled WGS sequence"/>
</dbReference>
<feature type="compositionally biased region" description="Basic residues" evidence="1">
    <location>
        <begin position="293"/>
        <end position="302"/>
    </location>
</feature>
<feature type="region of interest" description="Disordered" evidence="1">
    <location>
        <begin position="287"/>
        <end position="322"/>
    </location>
</feature>
<dbReference type="InterPro" id="IPR057678">
    <property type="entry name" value="DUF7918"/>
</dbReference>
<dbReference type="Pfam" id="PF25534">
    <property type="entry name" value="DUF7918"/>
    <property type="match status" value="1"/>
</dbReference>
<keyword evidence="4" id="KW-1185">Reference proteome</keyword>
<feature type="region of interest" description="Disordered" evidence="1">
    <location>
        <begin position="215"/>
        <end position="271"/>
    </location>
</feature>
<feature type="domain" description="DUF7918" evidence="2">
    <location>
        <begin position="13"/>
        <end position="209"/>
    </location>
</feature>
<accession>A0A1M2VMM1</accession>
<dbReference type="EMBL" id="MNAD01001009">
    <property type="protein sequence ID" value="OJT08837.1"/>
    <property type="molecule type" value="Genomic_DNA"/>
</dbReference>
<feature type="compositionally biased region" description="Acidic residues" evidence="1">
    <location>
        <begin position="311"/>
        <end position="322"/>
    </location>
</feature>
<dbReference type="PANTHER" id="PTHR36223">
    <property type="entry name" value="BETA-LACTAMASE-TYPE TRANSPEPTIDASE FOLD DOMAIN CONTAINING PROTEIN"/>
    <property type="match status" value="1"/>
</dbReference>
<evidence type="ECO:0000256" key="1">
    <source>
        <dbReference type="SAM" id="MobiDB-lite"/>
    </source>
</evidence>
<proteinExistence type="predicted"/>
<organism evidence="3 4">
    <name type="scientific">Trametes pubescens</name>
    <name type="common">White-rot fungus</name>
    <dbReference type="NCBI Taxonomy" id="154538"/>
    <lineage>
        <taxon>Eukaryota</taxon>
        <taxon>Fungi</taxon>
        <taxon>Dikarya</taxon>
        <taxon>Basidiomycota</taxon>
        <taxon>Agaricomycotina</taxon>
        <taxon>Agaricomycetes</taxon>
        <taxon>Polyporales</taxon>
        <taxon>Polyporaceae</taxon>
        <taxon>Trametes</taxon>
    </lineage>
</organism>
<dbReference type="PANTHER" id="PTHR36223:SF1">
    <property type="entry name" value="TRANSCRIPTION ELONGATION FACTOR EAF N-TERMINAL DOMAIN-CONTAINING PROTEIN"/>
    <property type="match status" value="1"/>
</dbReference>
<dbReference type="OrthoDB" id="3237202at2759"/>
<name>A0A1M2VMM1_TRAPU</name>
<evidence type="ECO:0000313" key="4">
    <source>
        <dbReference type="Proteomes" id="UP000184267"/>
    </source>
</evidence>
<comment type="caution">
    <text evidence="3">The sequence shown here is derived from an EMBL/GenBank/DDBJ whole genome shotgun (WGS) entry which is preliminary data.</text>
</comment>
<dbReference type="AlphaFoldDB" id="A0A1M2VMM1"/>
<evidence type="ECO:0000313" key="3">
    <source>
        <dbReference type="EMBL" id="OJT08837.1"/>
    </source>
</evidence>
<sequence length="322" mass="35370">MLHRGYDVWISDADGRRIPEYNMEVEGAEGKTVACYIPSESGKRFIINWKDHGSPHHTTFRCDLDGKLAGGTTCKPNHSGRRIGLRTTSDKASYSPYQFADLRTTDDETALWAAGSLEKLGIIEVRAVRIHKHKRAVAFKPYPFQGVDAVHERSKKLGAHCVTLGRPVSTGKPHELCQSTPLYPHEGAYATFIFRYRPPALLQAQGIMPPAAPAFGEGSGVGKGKARAHSNDLSNSGPSRVKPEKSRGKDKVKAEPAPASGSGLGLSDQSVQSDVIELFDSDYDYEEVDRKPVIHRSGRARRVKPERVEADPDDVIDLTLDD</sequence>